<keyword evidence="1" id="KW-0732">Signal</keyword>
<dbReference type="RefSeq" id="WP_280878436.1">
    <property type="nucleotide sequence ID" value="NZ_JARXVH010000007.1"/>
</dbReference>
<dbReference type="Gene3D" id="2.30.30.40">
    <property type="entry name" value="SH3 Domains"/>
    <property type="match status" value="1"/>
</dbReference>
<evidence type="ECO:0000313" key="2">
    <source>
        <dbReference type="EMBL" id="MDH6217525.1"/>
    </source>
</evidence>
<feature type="signal peptide" evidence="1">
    <location>
        <begin position="1"/>
        <end position="27"/>
    </location>
</feature>
<dbReference type="EMBL" id="JARXVH010000007">
    <property type="protein sequence ID" value="MDH6217525.1"/>
    <property type="molecule type" value="Genomic_DNA"/>
</dbReference>
<proteinExistence type="predicted"/>
<comment type="caution">
    <text evidence="2">The sequence shown here is derived from an EMBL/GenBank/DDBJ whole genome shotgun (WGS) entry which is preliminary data.</text>
</comment>
<accession>A0ABT6LNJ7</accession>
<name>A0ABT6LNJ7_9ACTN</name>
<keyword evidence="3" id="KW-1185">Reference proteome</keyword>
<dbReference type="Proteomes" id="UP001160499">
    <property type="component" value="Unassembled WGS sequence"/>
</dbReference>
<evidence type="ECO:0000313" key="3">
    <source>
        <dbReference type="Proteomes" id="UP001160499"/>
    </source>
</evidence>
<feature type="chain" id="PRO_5046115506" evidence="1">
    <location>
        <begin position="28"/>
        <end position="122"/>
    </location>
</feature>
<gene>
    <name evidence="2" type="ORF">M2283_004853</name>
</gene>
<protein>
    <submittedName>
        <fullName evidence="2">Uncharacterized protein YgiM (DUF1202 family)</fullName>
    </submittedName>
</protein>
<reference evidence="2 3" key="1">
    <citation type="submission" date="2023-04" db="EMBL/GenBank/DDBJ databases">
        <title>Forest soil microbial communities from Buena Vista Peninsula, Colon Province, Panama.</title>
        <authorList>
            <person name="Bouskill N."/>
        </authorList>
    </citation>
    <scope>NUCLEOTIDE SEQUENCE [LARGE SCALE GENOMIC DNA]</scope>
    <source>
        <strain evidence="2 3">GGS1</strain>
    </source>
</reference>
<sequence>MKLKALGTAAAAVALVGTTLTGGVAVAQTTARPAAVSAAALPTDCSKVLSPIKPKESVNIRTSPKTSATAIGVWPKGKGGAICNDGKSYKGGSYTACGKTSDQWYYGGYGSKTGWVTKTCTY</sequence>
<organism evidence="2 3">
    <name type="scientific">Streptomyces pseudovenezuelae</name>
    <dbReference type="NCBI Taxonomy" id="67350"/>
    <lineage>
        <taxon>Bacteria</taxon>
        <taxon>Bacillati</taxon>
        <taxon>Actinomycetota</taxon>
        <taxon>Actinomycetes</taxon>
        <taxon>Kitasatosporales</taxon>
        <taxon>Streptomycetaceae</taxon>
        <taxon>Streptomyces</taxon>
        <taxon>Streptomyces aurantiacus group</taxon>
    </lineage>
</organism>
<evidence type="ECO:0000256" key="1">
    <source>
        <dbReference type="SAM" id="SignalP"/>
    </source>
</evidence>